<dbReference type="AlphaFoldDB" id="A0A2M7DDV3"/>
<organism evidence="2 3">
    <name type="scientific">bacterium (Candidatus Gribaldobacteria) CG02_land_8_20_14_3_00_41_15</name>
    <dbReference type="NCBI Taxonomy" id="2014270"/>
    <lineage>
        <taxon>Bacteria</taxon>
        <taxon>Candidatus Gribaldobacteria</taxon>
    </lineage>
</organism>
<gene>
    <name evidence="2" type="ORF">COS21_02040</name>
</gene>
<comment type="caution">
    <text evidence="2">The sequence shown here is derived from an EMBL/GenBank/DDBJ whole genome shotgun (WGS) entry which is preliminary data.</text>
</comment>
<dbReference type="EMBL" id="PETV01000060">
    <property type="protein sequence ID" value="PIV47047.1"/>
    <property type="molecule type" value="Genomic_DNA"/>
</dbReference>
<dbReference type="Proteomes" id="UP000229030">
    <property type="component" value="Unassembled WGS sequence"/>
</dbReference>
<protein>
    <submittedName>
        <fullName evidence="2">Uncharacterized protein</fullName>
    </submittedName>
</protein>
<evidence type="ECO:0000256" key="1">
    <source>
        <dbReference type="SAM" id="Phobius"/>
    </source>
</evidence>
<reference evidence="3" key="1">
    <citation type="submission" date="2017-09" db="EMBL/GenBank/DDBJ databases">
        <title>Depth-based differentiation of microbial function through sediment-hosted aquifers and enrichment of novel symbionts in the deep terrestrial subsurface.</title>
        <authorList>
            <person name="Probst A.J."/>
            <person name="Ladd B."/>
            <person name="Jarett J.K."/>
            <person name="Geller-Mcgrath D.E."/>
            <person name="Sieber C.M.K."/>
            <person name="Emerson J.B."/>
            <person name="Anantharaman K."/>
            <person name="Thomas B.C."/>
            <person name="Malmstrom R."/>
            <person name="Stieglmeier M."/>
            <person name="Klingl A."/>
            <person name="Woyke T."/>
            <person name="Ryan C.M."/>
            <person name="Banfield J.F."/>
        </authorList>
    </citation>
    <scope>NUCLEOTIDE SEQUENCE [LARGE SCALE GENOMIC DNA]</scope>
</reference>
<accession>A0A2M7DDV3</accession>
<feature type="transmembrane region" description="Helical" evidence="1">
    <location>
        <begin position="9"/>
        <end position="27"/>
    </location>
</feature>
<sequence>MIFILGGEVVTKLFLLQFYLFGCGFVRLRKKLFTIATAMAQTFLLGLARLARKYKISLRNNFVTTSIVAGTKKPLQEATRLIQKYVGSPASFLLLFFISSYHKIISNFTHIKSIVNTLDFALYEIIQKVITITRKATK</sequence>
<proteinExistence type="predicted"/>
<evidence type="ECO:0000313" key="2">
    <source>
        <dbReference type="EMBL" id="PIV47047.1"/>
    </source>
</evidence>
<name>A0A2M7DDV3_9BACT</name>
<evidence type="ECO:0000313" key="3">
    <source>
        <dbReference type="Proteomes" id="UP000229030"/>
    </source>
</evidence>
<keyword evidence="1" id="KW-1133">Transmembrane helix</keyword>
<keyword evidence="1" id="KW-0472">Membrane</keyword>
<keyword evidence="1" id="KW-0812">Transmembrane</keyword>